<dbReference type="Gene3D" id="1.10.287.130">
    <property type="match status" value="1"/>
</dbReference>
<dbReference type="SMART" id="SM00388">
    <property type="entry name" value="HisKA"/>
    <property type="match status" value="1"/>
</dbReference>
<dbReference type="Gene3D" id="3.30.565.10">
    <property type="entry name" value="Histidine kinase-like ATPase, C-terminal domain"/>
    <property type="match status" value="1"/>
</dbReference>
<name>A0A430ACF5_9ENTE</name>
<comment type="caution">
    <text evidence="11">The sequence shown here is derived from an EMBL/GenBank/DDBJ whole genome shotgun (WGS) entry which is preliminary data.</text>
</comment>
<evidence type="ECO:0000256" key="4">
    <source>
        <dbReference type="ARBA" id="ARBA00022553"/>
    </source>
</evidence>
<evidence type="ECO:0000259" key="10">
    <source>
        <dbReference type="PROSITE" id="PS50109"/>
    </source>
</evidence>
<dbReference type="SUPFAM" id="SSF55785">
    <property type="entry name" value="PYP-like sensor domain (PAS domain)"/>
    <property type="match status" value="1"/>
</dbReference>
<dbReference type="InterPro" id="IPR036890">
    <property type="entry name" value="HATPase_C_sf"/>
</dbReference>
<evidence type="ECO:0000256" key="8">
    <source>
        <dbReference type="ARBA" id="ARBA00023136"/>
    </source>
</evidence>
<keyword evidence="4" id="KW-0597">Phosphoprotein</keyword>
<dbReference type="SUPFAM" id="SSF47384">
    <property type="entry name" value="Homodimeric domain of signal transducing histidine kinase"/>
    <property type="match status" value="1"/>
</dbReference>
<evidence type="ECO:0000256" key="5">
    <source>
        <dbReference type="ARBA" id="ARBA00022679"/>
    </source>
</evidence>
<evidence type="ECO:0000256" key="2">
    <source>
        <dbReference type="ARBA" id="ARBA00004370"/>
    </source>
</evidence>
<reference evidence="11 12" key="1">
    <citation type="submission" date="2017-05" db="EMBL/GenBank/DDBJ databases">
        <title>Vagococcus spp. assemblies.</title>
        <authorList>
            <person name="Gulvik C.A."/>
        </authorList>
    </citation>
    <scope>NUCLEOTIDE SEQUENCE [LARGE SCALE GENOMIC DNA]</scope>
    <source>
        <strain evidence="11 12">CCUG 41755</strain>
    </source>
</reference>
<comment type="catalytic activity">
    <reaction evidence="1">
        <text>ATP + protein L-histidine = ADP + protein N-phospho-L-histidine.</text>
        <dbReference type="EC" id="2.7.13.3"/>
    </reaction>
</comment>
<evidence type="ECO:0000256" key="7">
    <source>
        <dbReference type="ARBA" id="ARBA00023012"/>
    </source>
</evidence>
<dbReference type="EMBL" id="NGJY01000001">
    <property type="protein sequence ID" value="RSU04894.1"/>
    <property type="molecule type" value="Genomic_DNA"/>
</dbReference>
<sequence>MRKKGKLITGLVVLVLMASVSYFFSNRYVTHQLYDQHKYEMLDEANVILRATAIQDWAVSPPEDQQAIIRAIAKENKQRISVLSAEGRVVFDTGETLDTESEQNHANRPEIAAVMDGESLGADLRLSQTLHENYYYIAIPIKSKSGDLAGILRLSENAKHFTKNVHYFQKILLSLLGMFVLLMIVLVINVLYYQNRKDKEITDALIGIQEKRYTSQYLLMENGHYSTLGRIVRDLAEEMEQQSQDFYLSEKRFEELLDQLNIGVMLLSPSRTIVMANPTVTRIFDWNESVLGTDYVQHIPIAELFEPIEKVFETGELIRQNMAINERYYDVKITPITEGHGTHQLMLLFHDITDIQNVLKHQNDFISNVSHELKTPVTAIKGFSETLIDGALNDPTVATEFLTIILNESLRLENLIEDILSLSRLTDRVKNEATEFSLVTIVEKLEKKYELTLKKKQLDFVFDLNGSPDVILDYHKVYRLVDNLVSNSIKYTPEQGKIQIQVSGDEDQVMLAVSDNGMGIAPEEQQRIFERFYRVDKARTSDIKGTGLGLAIVKELVEQLEGELELESQLNKGTCMTVKLPRKV</sequence>
<dbReference type="InterPro" id="IPR003661">
    <property type="entry name" value="HisK_dim/P_dom"/>
</dbReference>
<dbReference type="Pfam" id="PF02518">
    <property type="entry name" value="HATPase_c"/>
    <property type="match status" value="1"/>
</dbReference>
<dbReference type="Proteomes" id="UP000287101">
    <property type="component" value="Unassembled WGS sequence"/>
</dbReference>
<dbReference type="FunFam" id="1.10.287.130:FF:000001">
    <property type="entry name" value="Two-component sensor histidine kinase"/>
    <property type="match status" value="1"/>
</dbReference>
<accession>A0A430ACF5</accession>
<dbReference type="SMART" id="SM00091">
    <property type="entry name" value="PAS"/>
    <property type="match status" value="1"/>
</dbReference>
<dbReference type="GO" id="GO:0000155">
    <property type="term" value="F:phosphorelay sensor kinase activity"/>
    <property type="evidence" value="ECO:0007669"/>
    <property type="project" value="InterPro"/>
</dbReference>
<dbReference type="InterPro" id="IPR035965">
    <property type="entry name" value="PAS-like_dom_sf"/>
</dbReference>
<evidence type="ECO:0000256" key="3">
    <source>
        <dbReference type="ARBA" id="ARBA00012438"/>
    </source>
</evidence>
<dbReference type="SMART" id="SM00387">
    <property type="entry name" value="HATPase_c"/>
    <property type="match status" value="1"/>
</dbReference>
<proteinExistence type="predicted"/>
<dbReference type="GO" id="GO:0005886">
    <property type="term" value="C:plasma membrane"/>
    <property type="evidence" value="ECO:0007669"/>
    <property type="project" value="TreeGrafter"/>
</dbReference>
<evidence type="ECO:0000313" key="12">
    <source>
        <dbReference type="Proteomes" id="UP000287101"/>
    </source>
</evidence>
<dbReference type="PANTHER" id="PTHR45453">
    <property type="entry name" value="PHOSPHATE REGULON SENSOR PROTEIN PHOR"/>
    <property type="match status" value="1"/>
</dbReference>
<dbReference type="InterPro" id="IPR000014">
    <property type="entry name" value="PAS"/>
</dbReference>
<dbReference type="Gene3D" id="3.30.450.20">
    <property type="entry name" value="PAS domain"/>
    <property type="match status" value="2"/>
</dbReference>
<comment type="subcellular location">
    <subcellularLocation>
        <location evidence="2">Membrane</location>
    </subcellularLocation>
</comment>
<feature type="transmembrane region" description="Helical" evidence="9">
    <location>
        <begin position="171"/>
        <end position="192"/>
    </location>
</feature>
<keyword evidence="6" id="KW-0418">Kinase</keyword>
<keyword evidence="7" id="KW-0902">Two-component regulatory system</keyword>
<dbReference type="InterPro" id="IPR050351">
    <property type="entry name" value="BphY/WalK/GraS-like"/>
</dbReference>
<protein>
    <recommendedName>
        <fullName evidence="3">histidine kinase</fullName>
        <ecNumber evidence="3">2.7.13.3</ecNumber>
    </recommendedName>
</protein>
<keyword evidence="5" id="KW-0808">Transferase</keyword>
<dbReference type="PRINTS" id="PR00344">
    <property type="entry name" value="BCTRLSENSOR"/>
</dbReference>
<dbReference type="InterPro" id="IPR036097">
    <property type="entry name" value="HisK_dim/P_sf"/>
</dbReference>
<organism evidence="11 12">
    <name type="scientific">Vagococcus fessus</name>
    <dbReference type="NCBI Taxonomy" id="120370"/>
    <lineage>
        <taxon>Bacteria</taxon>
        <taxon>Bacillati</taxon>
        <taxon>Bacillota</taxon>
        <taxon>Bacilli</taxon>
        <taxon>Lactobacillales</taxon>
        <taxon>Enterococcaceae</taxon>
        <taxon>Vagococcus</taxon>
    </lineage>
</organism>
<dbReference type="InterPro" id="IPR005467">
    <property type="entry name" value="His_kinase_dom"/>
</dbReference>
<keyword evidence="12" id="KW-1185">Reference proteome</keyword>
<dbReference type="GO" id="GO:0004721">
    <property type="term" value="F:phosphoprotein phosphatase activity"/>
    <property type="evidence" value="ECO:0007669"/>
    <property type="project" value="TreeGrafter"/>
</dbReference>
<gene>
    <name evidence="11" type="ORF">CBF31_02415</name>
</gene>
<keyword evidence="8 9" id="KW-0472">Membrane</keyword>
<dbReference type="RefSeq" id="WP_126830615.1">
    <property type="nucleotide sequence ID" value="NZ_CBCRYB010000012.1"/>
</dbReference>
<dbReference type="GO" id="GO:0016036">
    <property type="term" value="P:cellular response to phosphate starvation"/>
    <property type="evidence" value="ECO:0007669"/>
    <property type="project" value="TreeGrafter"/>
</dbReference>
<dbReference type="SUPFAM" id="SSF55874">
    <property type="entry name" value="ATPase domain of HSP90 chaperone/DNA topoisomerase II/histidine kinase"/>
    <property type="match status" value="1"/>
</dbReference>
<dbReference type="PANTHER" id="PTHR45453:SF1">
    <property type="entry name" value="PHOSPHATE REGULON SENSOR PROTEIN PHOR"/>
    <property type="match status" value="1"/>
</dbReference>
<dbReference type="PROSITE" id="PS50109">
    <property type="entry name" value="HIS_KIN"/>
    <property type="match status" value="1"/>
</dbReference>
<evidence type="ECO:0000256" key="1">
    <source>
        <dbReference type="ARBA" id="ARBA00000085"/>
    </source>
</evidence>
<dbReference type="CDD" id="cd00075">
    <property type="entry name" value="HATPase"/>
    <property type="match status" value="1"/>
</dbReference>
<evidence type="ECO:0000313" key="11">
    <source>
        <dbReference type="EMBL" id="RSU04894.1"/>
    </source>
</evidence>
<dbReference type="InterPro" id="IPR004358">
    <property type="entry name" value="Sig_transdc_His_kin-like_C"/>
</dbReference>
<dbReference type="CDD" id="cd00082">
    <property type="entry name" value="HisKA"/>
    <property type="match status" value="1"/>
</dbReference>
<feature type="domain" description="Histidine kinase" evidence="10">
    <location>
        <begin position="368"/>
        <end position="584"/>
    </location>
</feature>
<keyword evidence="9" id="KW-1133">Transmembrane helix</keyword>
<dbReference type="Pfam" id="PF00512">
    <property type="entry name" value="HisKA"/>
    <property type="match status" value="1"/>
</dbReference>
<dbReference type="OrthoDB" id="9813151at2"/>
<keyword evidence="9" id="KW-0812">Transmembrane</keyword>
<dbReference type="EC" id="2.7.13.3" evidence="3"/>
<evidence type="ECO:0000256" key="9">
    <source>
        <dbReference type="SAM" id="Phobius"/>
    </source>
</evidence>
<evidence type="ECO:0000256" key="6">
    <source>
        <dbReference type="ARBA" id="ARBA00022777"/>
    </source>
</evidence>
<dbReference type="FunFam" id="3.30.565.10:FF:000006">
    <property type="entry name" value="Sensor histidine kinase WalK"/>
    <property type="match status" value="1"/>
</dbReference>
<dbReference type="InterPro" id="IPR003594">
    <property type="entry name" value="HATPase_dom"/>
</dbReference>
<dbReference type="AlphaFoldDB" id="A0A430ACF5"/>